<sequence length="388" mass="43447">MDEQKIVINCPICGEPTRIPLRDKVLKIICPSCKGDFHYSASTGFIDPATETNETPDDTETEEPVARKAKAYQPRHENKVTDLILPGALWLVVVANGWLITQFGTDTFLDTSIRIIAFIAVIVSGNFLLSRNENIGWATAIVGLMLATKWLSNWLFVEQLLAAFAILLAFYGLLRLITGRDKDASRVSGFFKVSCVVAVPLLSIATLVYSDIWDAKIVRKNLTTMISTAVSDTENASCAPKALPALMQRLGLLQKKTPNVELPKYLTFKLSDKKIANAREAEKALFDDNKTMAENLLRYAAHAFKEQDFELSLQYMGLARKETRDLPGSYYFYYAYMVQKISHSERYSTSTEFFAQYTKDYANTYLALSGDCAAFKNEAQILAQGKEL</sequence>
<feature type="compositionally biased region" description="Acidic residues" evidence="1">
    <location>
        <begin position="54"/>
        <end position="63"/>
    </location>
</feature>
<feature type="transmembrane region" description="Helical" evidence="2">
    <location>
        <begin position="160"/>
        <end position="177"/>
    </location>
</feature>
<keyword evidence="2" id="KW-0472">Membrane</keyword>
<organism evidence="3 4">
    <name type="scientific">Thalassospira mesophila</name>
    <dbReference type="NCBI Taxonomy" id="1293891"/>
    <lineage>
        <taxon>Bacteria</taxon>
        <taxon>Pseudomonadati</taxon>
        <taxon>Pseudomonadota</taxon>
        <taxon>Alphaproteobacteria</taxon>
        <taxon>Rhodospirillales</taxon>
        <taxon>Thalassospiraceae</taxon>
        <taxon>Thalassospira</taxon>
    </lineage>
</organism>
<evidence type="ECO:0000256" key="1">
    <source>
        <dbReference type="SAM" id="MobiDB-lite"/>
    </source>
</evidence>
<accession>A0A1Y2KY88</accession>
<name>A0A1Y2KY88_9PROT</name>
<keyword evidence="2" id="KW-1133">Transmembrane helix</keyword>
<dbReference type="AlphaFoldDB" id="A0A1Y2KY88"/>
<feature type="transmembrane region" description="Helical" evidence="2">
    <location>
        <begin position="80"/>
        <end position="100"/>
    </location>
</feature>
<evidence type="ECO:0000256" key="2">
    <source>
        <dbReference type="SAM" id="Phobius"/>
    </source>
</evidence>
<reference evidence="3 4" key="1">
    <citation type="submission" date="2014-03" db="EMBL/GenBank/DDBJ databases">
        <title>The draft genome sequence of Thalassospira mesophila JCM 18969.</title>
        <authorList>
            <person name="Lai Q."/>
            <person name="Shao Z."/>
        </authorList>
    </citation>
    <scope>NUCLEOTIDE SEQUENCE [LARGE SCALE GENOMIC DNA]</scope>
    <source>
        <strain evidence="3 4">JCM 18969</strain>
    </source>
</reference>
<keyword evidence="4" id="KW-1185">Reference proteome</keyword>
<proteinExistence type="predicted"/>
<dbReference type="RefSeq" id="WP_085583705.1">
    <property type="nucleotide sequence ID" value="NZ_JFKA01000006.1"/>
</dbReference>
<evidence type="ECO:0000313" key="3">
    <source>
        <dbReference type="EMBL" id="OSQ37380.1"/>
    </source>
</evidence>
<protein>
    <submittedName>
        <fullName evidence="3">Uncharacterized protein</fullName>
    </submittedName>
</protein>
<evidence type="ECO:0000313" key="4">
    <source>
        <dbReference type="Proteomes" id="UP000193391"/>
    </source>
</evidence>
<comment type="caution">
    <text evidence="3">The sequence shown here is derived from an EMBL/GenBank/DDBJ whole genome shotgun (WGS) entry which is preliminary data.</text>
</comment>
<keyword evidence="2" id="KW-0812">Transmembrane</keyword>
<gene>
    <name evidence="3" type="ORF">TMES_14245</name>
</gene>
<dbReference type="Proteomes" id="UP000193391">
    <property type="component" value="Unassembled WGS sequence"/>
</dbReference>
<dbReference type="EMBL" id="JFKA01000006">
    <property type="protein sequence ID" value="OSQ37380.1"/>
    <property type="molecule type" value="Genomic_DNA"/>
</dbReference>
<dbReference type="OrthoDB" id="7323099at2"/>
<feature type="transmembrane region" description="Helical" evidence="2">
    <location>
        <begin position="189"/>
        <end position="209"/>
    </location>
</feature>
<dbReference type="STRING" id="1293891.TMES_14245"/>
<feature type="region of interest" description="Disordered" evidence="1">
    <location>
        <begin position="47"/>
        <end position="73"/>
    </location>
</feature>
<feature type="transmembrane region" description="Helical" evidence="2">
    <location>
        <begin position="112"/>
        <end position="129"/>
    </location>
</feature>